<evidence type="ECO:0000313" key="2">
    <source>
        <dbReference type="Proteomes" id="UP001434883"/>
    </source>
</evidence>
<dbReference type="EMBL" id="JAHRIN010077780">
    <property type="protein sequence ID" value="MEQ2218897.1"/>
    <property type="molecule type" value="Genomic_DNA"/>
</dbReference>
<protein>
    <submittedName>
        <fullName evidence="1">Uncharacterized protein</fullName>
    </submittedName>
</protein>
<feature type="non-terminal residue" evidence="1">
    <location>
        <position position="1"/>
    </location>
</feature>
<evidence type="ECO:0000313" key="1">
    <source>
        <dbReference type="EMBL" id="MEQ2218897.1"/>
    </source>
</evidence>
<accession>A0ABV0SEB1</accession>
<sequence length="65" mass="7366">DEDDVMLSRLACQEFPLELMRKLTAEDEENEACRGWLAGVVEEEEAKEFENADDELALSGLFLCV</sequence>
<proteinExistence type="predicted"/>
<reference evidence="1 2" key="1">
    <citation type="submission" date="2021-06" db="EMBL/GenBank/DDBJ databases">
        <authorList>
            <person name="Palmer J.M."/>
        </authorList>
    </citation>
    <scope>NUCLEOTIDE SEQUENCE [LARGE SCALE GENOMIC DNA]</scope>
    <source>
        <strain evidence="1 2">XC_2019</strain>
        <tissue evidence="1">Muscle</tissue>
    </source>
</reference>
<comment type="caution">
    <text evidence="1">The sequence shown here is derived from an EMBL/GenBank/DDBJ whole genome shotgun (WGS) entry which is preliminary data.</text>
</comment>
<dbReference type="Proteomes" id="UP001434883">
    <property type="component" value="Unassembled WGS sequence"/>
</dbReference>
<organism evidence="1 2">
    <name type="scientific">Xenoophorus captivus</name>
    <dbReference type="NCBI Taxonomy" id="1517983"/>
    <lineage>
        <taxon>Eukaryota</taxon>
        <taxon>Metazoa</taxon>
        <taxon>Chordata</taxon>
        <taxon>Craniata</taxon>
        <taxon>Vertebrata</taxon>
        <taxon>Euteleostomi</taxon>
        <taxon>Actinopterygii</taxon>
        <taxon>Neopterygii</taxon>
        <taxon>Teleostei</taxon>
        <taxon>Neoteleostei</taxon>
        <taxon>Acanthomorphata</taxon>
        <taxon>Ovalentaria</taxon>
        <taxon>Atherinomorphae</taxon>
        <taxon>Cyprinodontiformes</taxon>
        <taxon>Goodeidae</taxon>
        <taxon>Xenoophorus</taxon>
    </lineage>
</organism>
<gene>
    <name evidence="1" type="ORF">XENOCAPTIV_009638</name>
</gene>
<name>A0ABV0SEB1_9TELE</name>
<keyword evidence="2" id="KW-1185">Reference proteome</keyword>